<accession>A0A7Y9FG64</accession>
<proteinExistence type="predicted"/>
<evidence type="ECO:0000256" key="1">
    <source>
        <dbReference type="SAM" id="Phobius"/>
    </source>
</evidence>
<keyword evidence="5" id="KW-1185">Reference proteome</keyword>
<reference evidence="3 4" key="1">
    <citation type="submission" date="2020-07" db="EMBL/GenBank/DDBJ databases">
        <title>Sequencing the genomes of 1000 actinobacteria strains.</title>
        <authorList>
            <person name="Klenk H.-P."/>
        </authorList>
    </citation>
    <scope>NUCLEOTIDE SEQUENCE [LARGE SCALE GENOMIC DNA]</scope>
    <source>
        <strain evidence="3 4">DSM 24482</strain>
    </source>
</reference>
<keyword evidence="1" id="KW-0472">Membrane</keyword>
<protein>
    <submittedName>
        <fullName evidence="3">Uncharacterized protein</fullName>
    </submittedName>
</protein>
<comment type="caution">
    <text evidence="3">The sequence shown here is derived from an EMBL/GenBank/DDBJ whole genome shotgun (WGS) entry which is preliminary data.</text>
</comment>
<feature type="transmembrane region" description="Helical" evidence="1">
    <location>
        <begin position="20"/>
        <end position="40"/>
    </location>
</feature>
<dbReference type="Proteomes" id="UP000577956">
    <property type="component" value="Unassembled WGS sequence"/>
</dbReference>
<keyword evidence="1" id="KW-0812">Transmembrane</keyword>
<organism evidence="3 4">
    <name type="scientific">Cellulomonas oligotrophica</name>
    <dbReference type="NCBI Taxonomy" id="931536"/>
    <lineage>
        <taxon>Bacteria</taxon>
        <taxon>Bacillati</taxon>
        <taxon>Actinomycetota</taxon>
        <taxon>Actinomycetes</taxon>
        <taxon>Micrococcales</taxon>
        <taxon>Cellulomonadaceae</taxon>
        <taxon>Cellulomonas</taxon>
    </lineage>
</organism>
<dbReference type="Proteomes" id="UP000618382">
    <property type="component" value="Unassembled WGS sequence"/>
</dbReference>
<sequence>MSASQPQDAQPRQTGTAAAAAGSLLAVGAPFLALGTTFLAQGSVALGLPFLVLGMVFVAGSAGWFAAYARRRTEAGAAGPDAPVEDAQP</sequence>
<dbReference type="EMBL" id="BONN01000004">
    <property type="protein sequence ID" value="GIG32502.1"/>
    <property type="molecule type" value="Genomic_DNA"/>
</dbReference>
<evidence type="ECO:0000313" key="3">
    <source>
        <dbReference type="EMBL" id="NYD86610.1"/>
    </source>
</evidence>
<feature type="transmembrane region" description="Helical" evidence="1">
    <location>
        <begin position="46"/>
        <end position="67"/>
    </location>
</feature>
<gene>
    <name evidence="3" type="ORF">BKA21_002159</name>
    <name evidence="2" type="ORF">Col01nite_16610</name>
</gene>
<dbReference type="EMBL" id="JACCBK010000001">
    <property type="protein sequence ID" value="NYD86610.1"/>
    <property type="molecule type" value="Genomic_DNA"/>
</dbReference>
<dbReference type="RefSeq" id="WP_140458205.1">
    <property type="nucleotide sequence ID" value="NZ_BAABFI010000001.1"/>
</dbReference>
<evidence type="ECO:0000313" key="5">
    <source>
        <dbReference type="Proteomes" id="UP000618382"/>
    </source>
</evidence>
<evidence type="ECO:0000313" key="2">
    <source>
        <dbReference type="EMBL" id="GIG32502.1"/>
    </source>
</evidence>
<name>A0A7Y9FG64_9CELL</name>
<keyword evidence="1" id="KW-1133">Transmembrane helix</keyword>
<dbReference type="AlphaFoldDB" id="A0A7Y9FG64"/>
<evidence type="ECO:0000313" key="4">
    <source>
        <dbReference type="Proteomes" id="UP000577956"/>
    </source>
</evidence>
<reference evidence="2 5" key="2">
    <citation type="submission" date="2021-01" db="EMBL/GenBank/DDBJ databases">
        <title>Whole genome shotgun sequence of Cellulomonas oligotrophica NBRC 109435.</title>
        <authorList>
            <person name="Komaki H."/>
            <person name="Tamura T."/>
        </authorList>
    </citation>
    <scope>NUCLEOTIDE SEQUENCE [LARGE SCALE GENOMIC DNA]</scope>
    <source>
        <strain evidence="2 5">NBRC 109435</strain>
    </source>
</reference>